<evidence type="ECO:0000256" key="4">
    <source>
        <dbReference type="HAMAP-Rule" id="MF_00996"/>
    </source>
</evidence>
<dbReference type="HAMAP" id="MF_00996">
    <property type="entry name" value="MqnD"/>
    <property type="match status" value="1"/>
</dbReference>
<dbReference type="EMBL" id="SMGG01000004">
    <property type="protein sequence ID" value="TCK60765.1"/>
    <property type="molecule type" value="Genomic_DNA"/>
</dbReference>
<reference evidence="5 6" key="1">
    <citation type="submission" date="2019-03" db="EMBL/GenBank/DDBJ databases">
        <title>Genomic Encyclopedia of Type Strains, Phase IV (KMG-IV): sequencing the most valuable type-strain genomes for metagenomic binning, comparative biology and taxonomic classification.</title>
        <authorList>
            <person name="Goeker M."/>
        </authorList>
    </citation>
    <scope>NUCLEOTIDE SEQUENCE [LARGE SCALE GENOMIC DNA]</scope>
    <source>
        <strain evidence="5 6">DSM 24984</strain>
    </source>
</reference>
<dbReference type="InterPro" id="IPR003773">
    <property type="entry name" value="Menaquinone_biosynth"/>
</dbReference>
<keyword evidence="2 4" id="KW-0474">Menaquinone biosynthesis</keyword>
<dbReference type="InterPro" id="IPR030869">
    <property type="entry name" value="MqnD"/>
</dbReference>
<proteinExistence type="inferred from homology"/>
<evidence type="ECO:0000256" key="1">
    <source>
        <dbReference type="ARBA" id="ARBA00004863"/>
    </source>
</evidence>
<feature type="active site" description="Proton acceptor" evidence="4">
    <location>
        <position position="148"/>
    </location>
</feature>
<comment type="pathway">
    <text evidence="1 4">Quinol/quinone metabolism; menaquinone biosynthesis.</text>
</comment>
<comment type="caution">
    <text evidence="5">The sequence shown here is derived from an EMBL/GenBank/DDBJ whole genome shotgun (WGS) entry which is preliminary data.</text>
</comment>
<dbReference type="Proteomes" id="UP000294614">
    <property type="component" value="Unassembled WGS sequence"/>
</dbReference>
<comment type="function">
    <text evidence="4">Catalyzes the conversion of cyclic dehypoxanthine futalosine (cyclic DHFL) into 1,4-dihydroxy-6-naphthoate, a step in the biosynthesis of menaquinone (MK, vitamin K2).</text>
</comment>
<comment type="similarity">
    <text evidence="4">Belongs to the MqnA/MqnD family. MqnD subfamily.</text>
</comment>
<organism evidence="5 6">
    <name type="scientific">Seleniivibrio woodruffii</name>
    <dbReference type="NCBI Taxonomy" id="1078050"/>
    <lineage>
        <taxon>Bacteria</taxon>
        <taxon>Pseudomonadati</taxon>
        <taxon>Deferribacterota</taxon>
        <taxon>Deferribacteres</taxon>
        <taxon>Deferribacterales</taxon>
        <taxon>Geovibrionaceae</taxon>
        <taxon>Seleniivibrio</taxon>
    </lineage>
</organism>
<sequence length="263" mass="29534">MIKLKLGISTCPNDTYIFGAMIKGLVEHRFDLDVYMDDVQVLNKLAIDGRADFIKVSYGVVPHVMDRYKVLKAGGALGFGCGPLVVSAEDVPVESLRGNKIAIPGVNTSAFRFFKMFFGEDFEFVELRFDLIMPAIAAKQVAAGVIIHEGRFIYEQQGLKKLCDLGELYEKKFSSPIPLGAIIIRNELLEYAAEITETIRKSIRFADENYEKIEDFVRFHAQELDDSVVKNHIQLYVNKYSKDVEPAIDGLCSFLGADRSVFV</sequence>
<comment type="catalytic activity">
    <reaction evidence="4">
        <text>cyclic dehypoxanthinylfutalosinate = 1,4-dihydroxy-6-naphthoate + dihydroxyacetone</text>
        <dbReference type="Rhea" id="RHEA:33087"/>
        <dbReference type="ChEBI" id="CHEBI:16016"/>
        <dbReference type="ChEBI" id="CHEBI:64254"/>
        <dbReference type="ChEBI" id="CHEBI:64270"/>
        <dbReference type="EC" id="4.1.99.29"/>
    </reaction>
</comment>
<dbReference type="GO" id="GO:0009234">
    <property type="term" value="P:menaquinone biosynthetic process"/>
    <property type="evidence" value="ECO:0007669"/>
    <property type="project" value="UniProtKB-UniRule"/>
</dbReference>
<keyword evidence="6" id="KW-1185">Reference proteome</keyword>
<gene>
    <name evidence="4" type="primary">mqnD</name>
    <name evidence="5" type="ORF">C8D98_1644</name>
</gene>
<dbReference type="EC" id="4.1.99.29" evidence="4"/>
<dbReference type="GO" id="GO:0016830">
    <property type="term" value="F:carbon-carbon lyase activity"/>
    <property type="evidence" value="ECO:0007669"/>
    <property type="project" value="UniProtKB-UniRule"/>
</dbReference>
<dbReference type="Pfam" id="PF02621">
    <property type="entry name" value="VitK2_biosynth"/>
    <property type="match status" value="1"/>
</dbReference>
<dbReference type="PANTHER" id="PTHR37167">
    <property type="entry name" value="1,4-DIHYDROXY-6-NAPHTOATE SYNTHASE"/>
    <property type="match status" value="1"/>
</dbReference>
<name>A0A4R1K8V0_9BACT</name>
<keyword evidence="3 4" id="KW-0456">Lyase</keyword>
<accession>A0A4R1K8V0</accession>
<evidence type="ECO:0000313" key="5">
    <source>
        <dbReference type="EMBL" id="TCK60765.1"/>
    </source>
</evidence>
<dbReference type="AlphaFoldDB" id="A0A4R1K8V0"/>
<dbReference type="RefSeq" id="WP_243640940.1">
    <property type="nucleotide sequence ID" value="NZ_SMGG01000004.1"/>
</dbReference>
<feature type="binding site" evidence="4">
    <location>
        <begin position="55"/>
        <end position="57"/>
    </location>
    <ligand>
        <name>substrate</name>
    </ligand>
</feature>
<dbReference type="Gene3D" id="3.40.190.10">
    <property type="entry name" value="Periplasmic binding protein-like II"/>
    <property type="match status" value="2"/>
</dbReference>
<dbReference type="SUPFAM" id="SSF53850">
    <property type="entry name" value="Periplasmic binding protein-like II"/>
    <property type="match status" value="1"/>
</dbReference>
<dbReference type="CDD" id="cd13635">
    <property type="entry name" value="PBP2_Ttha1568_Mqnd"/>
    <property type="match status" value="1"/>
</dbReference>
<feature type="binding site" evidence="4">
    <location>
        <begin position="109"/>
        <end position="110"/>
    </location>
    <ligand>
        <name>substrate</name>
    </ligand>
</feature>
<evidence type="ECO:0000313" key="6">
    <source>
        <dbReference type="Proteomes" id="UP000294614"/>
    </source>
</evidence>
<protein>
    <recommendedName>
        <fullName evidence="4">1,4-dihydroxy-6-naphtoate synthase</fullName>
        <ecNumber evidence="4">4.1.99.29</ecNumber>
    </recommendedName>
    <alternativeName>
        <fullName evidence="4">Menaquinone biosynthetic enzyme MqnD</fullName>
    </alternativeName>
</protein>
<evidence type="ECO:0000256" key="2">
    <source>
        <dbReference type="ARBA" id="ARBA00022428"/>
    </source>
</evidence>
<evidence type="ECO:0000256" key="3">
    <source>
        <dbReference type="ARBA" id="ARBA00023239"/>
    </source>
</evidence>
<dbReference type="UniPathway" id="UPA00079"/>
<dbReference type="PANTHER" id="PTHR37167:SF1">
    <property type="entry name" value="1,4-DIHYDROXY-6-NAPHTOATE SYNTHASE"/>
    <property type="match status" value="1"/>
</dbReference>